<sequence>MQYRGYLCTLLALLVWLLASCSSTPPMETPADEPPLSREAIEARVKTLVDQARASQSPEREGYLLEAASLLVEQQEYNWARNLLTSIDSRQLDTRGFLLHTELLGTVALNEGSYYLAERILTNPRLEQQWQTMAPERELALRELRAHLYLRSGDVIASVNERMLMDSLLGPEEPASAENREQLWQSLMSLSLVELEQAISGESQTPLRGWLELAAISKDNQANLERQQAQVDQWQSAWPNHPASDNLPNDLQLLRRLIEQQPRQVALLLPEEGTLARAADAVRDGFLSAYYQAGHEQSRRPQIRQYNTSASDDILALYEQAMAEGADLVIGPLDKDKVRQLHEQDLLPIPVLTLNYVDSTLDEERPEAPEGLYQFGLASEDEARQVARRAYQEGHRNAMILAPNRNWSARSAQAFTREWQALGGEVSIDSQFPGSGDYSRIIQQALLIDQSQARRQALTRLLGSALEFEPRRRKDLDMIFLMADPEQGRQIRPTLAFHYAGDLPVYATSHIYTGERDTKSNRDLNGVRFNTLPWLLNGEFEEKATLAEHSREAAIYSRLHALGVDAYRLYPRLPQLEQIEDARLYGATGALRMRAGGRIERELVWAQFQGGEARPMAAATPRDNALQEELRDDLQPPGER</sequence>
<dbReference type="InterPro" id="IPR028082">
    <property type="entry name" value="Peripla_BP_I"/>
</dbReference>
<proteinExistence type="predicted"/>
<keyword evidence="3" id="KW-0732">Signal</keyword>
<keyword evidence="1" id="KW-0472">Membrane</keyword>
<name>A0A3N1NYF7_9GAMM</name>
<dbReference type="PANTHER" id="PTHR38038">
    <property type="entry name" value="PENICILLIN-BINDING PROTEIN ACTIVATOR LPOA"/>
    <property type="match status" value="1"/>
</dbReference>
<dbReference type="PROSITE" id="PS51257">
    <property type="entry name" value="PROKAR_LIPOPROTEIN"/>
    <property type="match status" value="1"/>
</dbReference>
<dbReference type="Gene3D" id="3.40.50.2300">
    <property type="match status" value="2"/>
</dbReference>
<dbReference type="SUPFAM" id="SSF53822">
    <property type="entry name" value="Periplasmic binding protein-like I"/>
    <property type="match status" value="1"/>
</dbReference>
<feature type="region of interest" description="Disordered" evidence="2">
    <location>
        <begin position="614"/>
        <end position="640"/>
    </location>
</feature>
<gene>
    <name evidence="4" type="ORF">EDC38_1457</name>
</gene>
<dbReference type="GO" id="GO:0009252">
    <property type="term" value="P:peptidoglycan biosynthetic process"/>
    <property type="evidence" value="ECO:0007669"/>
    <property type="project" value="TreeGrafter"/>
</dbReference>
<evidence type="ECO:0000256" key="1">
    <source>
        <dbReference type="ARBA" id="ARBA00023136"/>
    </source>
</evidence>
<keyword evidence="5" id="KW-1185">Reference proteome</keyword>
<feature type="signal peptide" evidence="3">
    <location>
        <begin position="1"/>
        <end position="21"/>
    </location>
</feature>
<feature type="chain" id="PRO_5018200919" description="Penicillin-binding protein activator" evidence="3">
    <location>
        <begin position="22"/>
        <end position="640"/>
    </location>
</feature>
<evidence type="ECO:0000313" key="4">
    <source>
        <dbReference type="EMBL" id="ROQ20839.1"/>
    </source>
</evidence>
<dbReference type="CDD" id="cd06339">
    <property type="entry name" value="PBP1_YraM_LppC_lipoprotein-like"/>
    <property type="match status" value="1"/>
</dbReference>
<accession>A0A3N1NYF7</accession>
<dbReference type="EMBL" id="RJUK01000001">
    <property type="protein sequence ID" value="ROQ20839.1"/>
    <property type="molecule type" value="Genomic_DNA"/>
</dbReference>
<dbReference type="GO" id="GO:0030234">
    <property type="term" value="F:enzyme regulator activity"/>
    <property type="evidence" value="ECO:0007669"/>
    <property type="project" value="TreeGrafter"/>
</dbReference>
<dbReference type="InterPro" id="IPR007443">
    <property type="entry name" value="LpoA"/>
</dbReference>
<evidence type="ECO:0008006" key="6">
    <source>
        <dbReference type="Google" id="ProtNLM"/>
    </source>
</evidence>
<feature type="compositionally biased region" description="Basic and acidic residues" evidence="2">
    <location>
        <begin position="628"/>
        <end position="640"/>
    </location>
</feature>
<reference evidence="4 5" key="1">
    <citation type="submission" date="2018-11" db="EMBL/GenBank/DDBJ databases">
        <title>Genomic Encyclopedia of Type Strains, Phase IV (KMG-IV): sequencing the most valuable type-strain genomes for metagenomic binning, comparative biology and taxonomic classification.</title>
        <authorList>
            <person name="Goeker M."/>
        </authorList>
    </citation>
    <scope>NUCLEOTIDE SEQUENCE [LARGE SCALE GENOMIC DNA]</scope>
    <source>
        <strain evidence="4 5">DSM 16974</strain>
    </source>
</reference>
<dbReference type="GO" id="GO:0031241">
    <property type="term" value="C:periplasmic side of cell outer membrane"/>
    <property type="evidence" value="ECO:0007669"/>
    <property type="project" value="TreeGrafter"/>
</dbReference>
<protein>
    <recommendedName>
        <fullName evidence="6">Penicillin-binding protein activator</fullName>
    </recommendedName>
</protein>
<dbReference type="Gene3D" id="1.25.40.650">
    <property type="match status" value="1"/>
</dbReference>
<dbReference type="OrthoDB" id="6708821at2"/>
<dbReference type="PANTHER" id="PTHR38038:SF1">
    <property type="entry name" value="PENICILLIN-BINDING PROTEIN ACTIVATOR LPOA"/>
    <property type="match status" value="1"/>
</dbReference>
<evidence type="ECO:0000256" key="2">
    <source>
        <dbReference type="SAM" id="MobiDB-lite"/>
    </source>
</evidence>
<dbReference type="Pfam" id="PF04348">
    <property type="entry name" value="LppC"/>
    <property type="match status" value="1"/>
</dbReference>
<dbReference type="Proteomes" id="UP000273643">
    <property type="component" value="Unassembled WGS sequence"/>
</dbReference>
<evidence type="ECO:0000256" key="3">
    <source>
        <dbReference type="SAM" id="SignalP"/>
    </source>
</evidence>
<dbReference type="RefSeq" id="WP_123637929.1">
    <property type="nucleotide sequence ID" value="NZ_RJUK01000001.1"/>
</dbReference>
<organism evidence="4 5">
    <name type="scientific">Marinimicrobium koreense</name>
    <dbReference type="NCBI Taxonomy" id="306545"/>
    <lineage>
        <taxon>Bacteria</taxon>
        <taxon>Pseudomonadati</taxon>
        <taxon>Pseudomonadota</taxon>
        <taxon>Gammaproteobacteria</taxon>
        <taxon>Cellvibrionales</taxon>
        <taxon>Cellvibrionaceae</taxon>
        <taxon>Marinimicrobium</taxon>
    </lineage>
</organism>
<comment type="caution">
    <text evidence="4">The sequence shown here is derived from an EMBL/GenBank/DDBJ whole genome shotgun (WGS) entry which is preliminary data.</text>
</comment>
<dbReference type="AlphaFoldDB" id="A0A3N1NYF7"/>
<evidence type="ECO:0000313" key="5">
    <source>
        <dbReference type="Proteomes" id="UP000273643"/>
    </source>
</evidence>